<sequence length="48" mass="5496">MFEPRGPRQNGGSTGTKSTTKKQRSNRERQPNSEQFLFHYATLKDILG</sequence>
<evidence type="ECO:0000313" key="3">
    <source>
        <dbReference type="Proteomes" id="UP001159405"/>
    </source>
</evidence>
<evidence type="ECO:0000256" key="1">
    <source>
        <dbReference type="SAM" id="MobiDB-lite"/>
    </source>
</evidence>
<dbReference type="EMBL" id="CALNXK010000002">
    <property type="protein sequence ID" value="CAH3033237.1"/>
    <property type="molecule type" value="Genomic_DNA"/>
</dbReference>
<accession>A0ABN8MPW8</accession>
<comment type="caution">
    <text evidence="2">The sequence shown here is derived from an EMBL/GenBank/DDBJ whole genome shotgun (WGS) entry which is preliminary data.</text>
</comment>
<gene>
    <name evidence="2" type="ORF">PLOB_00016398</name>
</gene>
<reference evidence="2 3" key="1">
    <citation type="submission" date="2022-05" db="EMBL/GenBank/DDBJ databases">
        <authorList>
            <consortium name="Genoscope - CEA"/>
            <person name="William W."/>
        </authorList>
    </citation>
    <scope>NUCLEOTIDE SEQUENCE [LARGE SCALE GENOMIC DNA]</scope>
</reference>
<evidence type="ECO:0000313" key="2">
    <source>
        <dbReference type="EMBL" id="CAH3033237.1"/>
    </source>
</evidence>
<proteinExistence type="predicted"/>
<feature type="region of interest" description="Disordered" evidence="1">
    <location>
        <begin position="1"/>
        <end position="37"/>
    </location>
</feature>
<keyword evidence="3" id="KW-1185">Reference proteome</keyword>
<protein>
    <submittedName>
        <fullName evidence="2">Uncharacterized protein</fullName>
    </submittedName>
</protein>
<organism evidence="2 3">
    <name type="scientific">Porites lobata</name>
    <dbReference type="NCBI Taxonomy" id="104759"/>
    <lineage>
        <taxon>Eukaryota</taxon>
        <taxon>Metazoa</taxon>
        <taxon>Cnidaria</taxon>
        <taxon>Anthozoa</taxon>
        <taxon>Hexacorallia</taxon>
        <taxon>Scleractinia</taxon>
        <taxon>Fungiina</taxon>
        <taxon>Poritidae</taxon>
        <taxon>Porites</taxon>
    </lineage>
</organism>
<name>A0ABN8MPW8_9CNID</name>
<dbReference type="Proteomes" id="UP001159405">
    <property type="component" value="Unassembled WGS sequence"/>
</dbReference>